<protein>
    <submittedName>
        <fullName evidence="1">Uncharacterized protein</fullName>
    </submittedName>
</protein>
<dbReference type="AlphaFoldDB" id="A0A8T1W6E1"/>
<organism evidence="1 2">
    <name type="scientific">Phytophthora pseudosyringae</name>
    <dbReference type="NCBI Taxonomy" id="221518"/>
    <lineage>
        <taxon>Eukaryota</taxon>
        <taxon>Sar</taxon>
        <taxon>Stramenopiles</taxon>
        <taxon>Oomycota</taxon>
        <taxon>Peronosporomycetes</taxon>
        <taxon>Peronosporales</taxon>
        <taxon>Peronosporaceae</taxon>
        <taxon>Phytophthora</taxon>
    </lineage>
</organism>
<keyword evidence="2" id="KW-1185">Reference proteome</keyword>
<gene>
    <name evidence="1" type="ORF">PHYPSEUDO_011582</name>
</gene>
<reference evidence="1" key="1">
    <citation type="submission" date="2021-02" db="EMBL/GenBank/DDBJ databases">
        <authorList>
            <person name="Palmer J.M."/>
        </authorList>
    </citation>
    <scope>NUCLEOTIDE SEQUENCE</scope>
    <source>
        <strain evidence="1">SCRP734</strain>
    </source>
</reference>
<dbReference type="Proteomes" id="UP000694044">
    <property type="component" value="Unassembled WGS sequence"/>
</dbReference>
<sequence>MFQPTARFYRVSASEKQEAPRLDETRAEKVTLRGHAVCSSEACAVQWLPSPAMSSLEQLEDDDTELVELFSEDKSDLEVNTVRLDLTLQVVTNTLKLMVSDASVSWSEWLVCAPSYDLGNASF</sequence>
<dbReference type="EMBL" id="JAGDFM010000052">
    <property type="protein sequence ID" value="KAG7388935.1"/>
    <property type="molecule type" value="Genomic_DNA"/>
</dbReference>
<comment type="caution">
    <text evidence="1">The sequence shown here is derived from an EMBL/GenBank/DDBJ whole genome shotgun (WGS) entry which is preliminary data.</text>
</comment>
<proteinExistence type="predicted"/>
<accession>A0A8T1W6E1</accession>
<name>A0A8T1W6E1_9STRA</name>
<evidence type="ECO:0000313" key="2">
    <source>
        <dbReference type="Proteomes" id="UP000694044"/>
    </source>
</evidence>
<evidence type="ECO:0000313" key="1">
    <source>
        <dbReference type="EMBL" id="KAG7388935.1"/>
    </source>
</evidence>